<name>A0A0L0HU01_SPIPD</name>
<gene>
    <name evidence="1" type="ORF">SPPG_00284</name>
</gene>
<evidence type="ECO:0000313" key="2">
    <source>
        <dbReference type="Proteomes" id="UP000053201"/>
    </source>
</evidence>
<organism evidence="1 2">
    <name type="scientific">Spizellomyces punctatus (strain DAOM BR117)</name>
    <dbReference type="NCBI Taxonomy" id="645134"/>
    <lineage>
        <taxon>Eukaryota</taxon>
        <taxon>Fungi</taxon>
        <taxon>Fungi incertae sedis</taxon>
        <taxon>Chytridiomycota</taxon>
        <taxon>Chytridiomycota incertae sedis</taxon>
        <taxon>Chytridiomycetes</taxon>
        <taxon>Spizellomycetales</taxon>
        <taxon>Spizellomycetaceae</taxon>
        <taxon>Spizellomyces</taxon>
    </lineage>
</organism>
<dbReference type="GeneID" id="27684023"/>
<dbReference type="AlphaFoldDB" id="A0A0L0HU01"/>
<protein>
    <submittedName>
        <fullName evidence="1">Uncharacterized protein</fullName>
    </submittedName>
</protein>
<dbReference type="InParanoid" id="A0A0L0HU01"/>
<reference evidence="1 2" key="1">
    <citation type="submission" date="2009-08" db="EMBL/GenBank/DDBJ databases">
        <title>The Genome Sequence of Spizellomyces punctatus strain DAOM BR117.</title>
        <authorList>
            <consortium name="The Broad Institute Genome Sequencing Platform"/>
            <person name="Russ C."/>
            <person name="Cuomo C."/>
            <person name="Shea T."/>
            <person name="Young S.K."/>
            <person name="Zeng Q."/>
            <person name="Koehrsen M."/>
            <person name="Haas B."/>
            <person name="Borodovsky M."/>
            <person name="Guigo R."/>
            <person name="Alvarado L."/>
            <person name="Berlin A."/>
            <person name="Bochicchio J."/>
            <person name="Borenstein D."/>
            <person name="Chapman S."/>
            <person name="Chen Z."/>
            <person name="Engels R."/>
            <person name="Freedman E."/>
            <person name="Gellesch M."/>
            <person name="Goldberg J."/>
            <person name="Griggs A."/>
            <person name="Gujja S."/>
            <person name="Heiman D."/>
            <person name="Hepburn T."/>
            <person name="Howarth C."/>
            <person name="Jen D."/>
            <person name="Larson L."/>
            <person name="Lewis B."/>
            <person name="Mehta T."/>
            <person name="Park D."/>
            <person name="Pearson M."/>
            <person name="Roberts A."/>
            <person name="Saif S."/>
            <person name="Shenoy N."/>
            <person name="Sisk P."/>
            <person name="Stolte C."/>
            <person name="Sykes S."/>
            <person name="Thomson T."/>
            <person name="Walk T."/>
            <person name="White J."/>
            <person name="Yandava C."/>
            <person name="Burger G."/>
            <person name="Gray M.W."/>
            <person name="Holland P.W.H."/>
            <person name="King N."/>
            <person name="Lang F.B.F."/>
            <person name="Roger A.J."/>
            <person name="Ruiz-Trillo I."/>
            <person name="Lander E."/>
            <person name="Nusbaum C."/>
        </authorList>
    </citation>
    <scope>NUCLEOTIDE SEQUENCE [LARGE SCALE GENOMIC DNA]</scope>
    <source>
        <strain evidence="1 2">DAOM BR117</strain>
    </source>
</reference>
<keyword evidence="2" id="KW-1185">Reference proteome</keyword>
<accession>A0A0L0HU01</accession>
<dbReference type="VEuPathDB" id="FungiDB:SPPG_00284"/>
<dbReference type="Proteomes" id="UP000053201">
    <property type="component" value="Unassembled WGS sequence"/>
</dbReference>
<dbReference type="OrthoDB" id="2095844at2759"/>
<sequence length="137" mass="14024">MSYACDSCSMGVTNLHCGKCGKGLVMDTIVDGGETIAVSRCPGGCGMIKSPTCCGKDMKKTSEKVSGTEAATSKINYSCGKCGMSVKDMQCNKCGKGLQGDTVDVEGSKVGVSKCPQGCGMIKSPMCCGMDMVTVKA</sequence>
<dbReference type="EMBL" id="KQ257450">
    <property type="protein sequence ID" value="KND04563.1"/>
    <property type="molecule type" value="Genomic_DNA"/>
</dbReference>
<proteinExistence type="predicted"/>
<dbReference type="RefSeq" id="XP_016612602.1">
    <property type="nucleotide sequence ID" value="XM_016748614.1"/>
</dbReference>
<evidence type="ECO:0000313" key="1">
    <source>
        <dbReference type="EMBL" id="KND04563.1"/>
    </source>
</evidence>